<feature type="transmembrane region" description="Helical" evidence="7">
    <location>
        <begin position="112"/>
        <end position="138"/>
    </location>
</feature>
<dbReference type="EMBL" id="LVLJ01002190">
    <property type="protein sequence ID" value="OAE26366.1"/>
    <property type="molecule type" value="Genomic_DNA"/>
</dbReference>
<dbReference type="InterPro" id="IPR000109">
    <property type="entry name" value="POT_fam"/>
</dbReference>
<keyword evidence="6 7" id="KW-0472">Membrane</keyword>
<dbReference type="AlphaFoldDB" id="A0A176W2D1"/>
<dbReference type="GO" id="GO:0016020">
    <property type="term" value="C:membrane"/>
    <property type="evidence" value="ECO:0007669"/>
    <property type="project" value="UniProtKB-SubCell"/>
</dbReference>
<comment type="subcellular location">
    <subcellularLocation>
        <location evidence="1">Membrane</location>
        <topology evidence="1">Multi-pass membrane protein</topology>
    </subcellularLocation>
</comment>
<feature type="transmembrane region" description="Helical" evidence="7">
    <location>
        <begin position="202"/>
        <end position="221"/>
    </location>
</feature>
<evidence type="ECO:0000256" key="3">
    <source>
        <dbReference type="ARBA" id="ARBA00022553"/>
    </source>
</evidence>
<keyword evidence="3" id="KW-0597">Phosphoprotein</keyword>
<dbReference type="CDD" id="cd17417">
    <property type="entry name" value="MFS_NPF5"/>
    <property type="match status" value="1"/>
</dbReference>
<dbReference type="InterPro" id="IPR044739">
    <property type="entry name" value="NRT1/PTR"/>
</dbReference>
<dbReference type="Pfam" id="PF00854">
    <property type="entry name" value="PTR2"/>
    <property type="match status" value="1"/>
</dbReference>
<evidence type="ECO:0000256" key="1">
    <source>
        <dbReference type="ARBA" id="ARBA00004141"/>
    </source>
</evidence>
<feature type="transmembrane region" description="Helical" evidence="7">
    <location>
        <begin position="403"/>
        <end position="425"/>
    </location>
</feature>
<accession>A0A176W2D1</accession>
<organism evidence="8 9">
    <name type="scientific">Marchantia polymorpha subsp. ruderalis</name>
    <dbReference type="NCBI Taxonomy" id="1480154"/>
    <lineage>
        <taxon>Eukaryota</taxon>
        <taxon>Viridiplantae</taxon>
        <taxon>Streptophyta</taxon>
        <taxon>Embryophyta</taxon>
        <taxon>Marchantiophyta</taxon>
        <taxon>Marchantiopsida</taxon>
        <taxon>Marchantiidae</taxon>
        <taxon>Marchantiales</taxon>
        <taxon>Marchantiaceae</taxon>
        <taxon>Marchantia</taxon>
    </lineage>
</organism>
<name>A0A176W2D1_MARPO</name>
<comment type="similarity">
    <text evidence="2">Belongs to the major facilitator superfamily. Proton-dependent oligopeptide transporter (POT/PTR) (TC 2.A.17) family.</text>
</comment>
<dbReference type="PROSITE" id="PS01022">
    <property type="entry name" value="PTR2_1"/>
    <property type="match status" value="1"/>
</dbReference>
<protein>
    <recommendedName>
        <fullName evidence="10">Major facilitator superfamily (MFS) profile domain-containing protein</fullName>
    </recommendedName>
</protein>
<dbReference type="PANTHER" id="PTHR11654">
    <property type="entry name" value="OLIGOPEPTIDE TRANSPORTER-RELATED"/>
    <property type="match status" value="1"/>
</dbReference>
<evidence type="ECO:0000256" key="4">
    <source>
        <dbReference type="ARBA" id="ARBA00022692"/>
    </source>
</evidence>
<dbReference type="Proteomes" id="UP000077202">
    <property type="component" value="Unassembled WGS sequence"/>
</dbReference>
<dbReference type="GO" id="GO:0071916">
    <property type="term" value="F:dipeptide transmembrane transporter activity"/>
    <property type="evidence" value="ECO:0007669"/>
    <property type="project" value="InterPro"/>
</dbReference>
<feature type="transmembrane region" description="Helical" evidence="7">
    <location>
        <begin position="445"/>
        <end position="466"/>
    </location>
</feature>
<feature type="transmembrane region" description="Helical" evidence="7">
    <location>
        <begin position="158"/>
        <end position="181"/>
    </location>
</feature>
<evidence type="ECO:0000313" key="8">
    <source>
        <dbReference type="EMBL" id="OAE26366.1"/>
    </source>
</evidence>
<evidence type="ECO:0000313" key="9">
    <source>
        <dbReference type="Proteomes" id="UP000077202"/>
    </source>
</evidence>
<evidence type="ECO:0000256" key="7">
    <source>
        <dbReference type="SAM" id="Phobius"/>
    </source>
</evidence>
<gene>
    <name evidence="8" type="ORF">AXG93_4324s1330</name>
</gene>
<evidence type="ECO:0000256" key="5">
    <source>
        <dbReference type="ARBA" id="ARBA00022989"/>
    </source>
</evidence>
<dbReference type="InterPro" id="IPR018456">
    <property type="entry name" value="PTR2_symporter_CS"/>
</dbReference>
<evidence type="ECO:0008006" key="10">
    <source>
        <dbReference type="Google" id="ProtNLM"/>
    </source>
</evidence>
<evidence type="ECO:0000256" key="2">
    <source>
        <dbReference type="ARBA" id="ARBA00005982"/>
    </source>
</evidence>
<keyword evidence="5 7" id="KW-1133">Transmembrane helix</keyword>
<dbReference type="GO" id="GO:0042937">
    <property type="term" value="F:tripeptide transmembrane transporter activity"/>
    <property type="evidence" value="ECO:0007669"/>
    <property type="project" value="InterPro"/>
</dbReference>
<evidence type="ECO:0000256" key="6">
    <source>
        <dbReference type="ARBA" id="ARBA00023136"/>
    </source>
</evidence>
<feature type="transmembrane region" description="Helical" evidence="7">
    <location>
        <begin position="520"/>
        <end position="543"/>
    </location>
</feature>
<dbReference type="SUPFAM" id="SSF103473">
    <property type="entry name" value="MFS general substrate transporter"/>
    <property type="match status" value="1"/>
</dbReference>
<feature type="transmembrane region" description="Helical" evidence="7">
    <location>
        <begin position="233"/>
        <end position="254"/>
    </location>
</feature>
<dbReference type="InterPro" id="IPR036259">
    <property type="entry name" value="MFS_trans_sf"/>
</dbReference>
<comment type="caution">
    <text evidence="8">The sequence shown here is derived from an EMBL/GenBank/DDBJ whole genome shotgun (WGS) entry which is preliminary data.</text>
</comment>
<reference evidence="8" key="1">
    <citation type="submission" date="2016-03" db="EMBL/GenBank/DDBJ databases">
        <title>Mechanisms controlling the formation of the plant cell surface in tip-growing cells are functionally conserved among land plants.</title>
        <authorList>
            <person name="Honkanen S."/>
            <person name="Jones V.A."/>
            <person name="Morieri G."/>
            <person name="Champion C."/>
            <person name="Hetherington A.J."/>
            <person name="Kelly S."/>
            <person name="Saint-Marcoux D."/>
            <person name="Proust H."/>
            <person name="Prescott H."/>
            <person name="Dolan L."/>
        </authorList>
    </citation>
    <scope>NUCLEOTIDE SEQUENCE [LARGE SCALE GENOMIC DNA]</scope>
    <source>
        <tissue evidence="8">Whole gametophyte</tissue>
    </source>
</reference>
<proteinExistence type="inferred from homology"/>
<keyword evidence="4 7" id="KW-0812">Transmembrane</keyword>
<feature type="transmembrane region" description="Helical" evidence="7">
    <location>
        <begin position="563"/>
        <end position="583"/>
    </location>
</feature>
<sequence>MPPLHKELMNEDLEENPVMYLDGGMETTLDLQGKPTDRTRSGRWKACSFLFAYEALERMAWLMLASNLVNYLQESMRDSQKVATRSVTNWVGVSHVTSLFGGYLADAYLGRFWTICVFSGVYLVGLLMMTMSVSIPALKPETCVDSSCADPTSAQVGVFYSALYVVALGTGGVWPCISAFGADQFEDREASEKSMRNSYFNWFFLTGAVGSLTSHTVLVYAQNNVNDQWRFGVPTISLSSALCVFLFGVSLYRFKQPKGNPLVKLAQVIVAAFRKRRVLLPLDDSRLYEERDLSKHKLAWSDAVAPSPPPPSSSRKLCHTSSFRCLDKAAVIDTIRIVDGTARIPLSRWRLCPVTQVEELKMVLRMAPVWMGTLMFNVVKAQVPTLFVQQGQAMDRRVPGSDLWVPAVSMQSAVALTVLFSIPIYDLVLVPLAKRYSGNERGLSLLQRMGCGMLLSVAAMVAAALVETRRLEAAARRGARPLSIFWLLPQFVLEGLGEVFTSVGQLEFFYDQAPDGMRTLGAALFVSNFGAAVFFDSLLTTLVDHITGDSRWIHSGDLNGGHLNYYYWLLAAMASVNLVLYMLSAICYRYKKVDTSCPSMDSRSFEWNASELGLMQKPTLFNHIQALKVADLQSPGKSPLKVLAS</sequence>
<dbReference type="Gene3D" id="1.20.1250.20">
    <property type="entry name" value="MFS general substrate transporter like domains"/>
    <property type="match status" value="1"/>
</dbReference>
<keyword evidence="9" id="KW-1185">Reference proteome</keyword>